<dbReference type="Proteomes" id="UP001295444">
    <property type="component" value="Chromosome 08"/>
</dbReference>
<reference evidence="2" key="1">
    <citation type="submission" date="2022-03" db="EMBL/GenBank/DDBJ databases">
        <authorList>
            <person name="Alioto T."/>
            <person name="Alioto T."/>
            <person name="Gomez Garrido J."/>
        </authorList>
    </citation>
    <scope>NUCLEOTIDE SEQUENCE</scope>
</reference>
<gene>
    <name evidence="2" type="ORF">PECUL_23A055387</name>
</gene>
<sequence length="106" mass="11837">MCPSAPARHSPHETHYRTLEPGGRDGDTAKWRTPSELSLRHSALHTNQPPMPDAVNHSWTAIHHLPTKAEGTTTHTDSRDAARTRKAHRGHQLNRDSQEHSAKAPH</sequence>
<proteinExistence type="predicted"/>
<protein>
    <submittedName>
        <fullName evidence="2">Uncharacterized protein</fullName>
    </submittedName>
</protein>
<feature type="compositionally biased region" description="Basic and acidic residues" evidence="1">
    <location>
        <begin position="10"/>
        <end position="30"/>
    </location>
</feature>
<dbReference type="AlphaFoldDB" id="A0AAD1WKP9"/>
<organism evidence="2 3">
    <name type="scientific">Pelobates cultripes</name>
    <name type="common">Western spadefoot toad</name>
    <dbReference type="NCBI Taxonomy" id="61616"/>
    <lineage>
        <taxon>Eukaryota</taxon>
        <taxon>Metazoa</taxon>
        <taxon>Chordata</taxon>
        <taxon>Craniata</taxon>
        <taxon>Vertebrata</taxon>
        <taxon>Euteleostomi</taxon>
        <taxon>Amphibia</taxon>
        <taxon>Batrachia</taxon>
        <taxon>Anura</taxon>
        <taxon>Pelobatoidea</taxon>
        <taxon>Pelobatidae</taxon>
        <taxon>Pelobates</taxon>
    </lineage>
</organism>
<feature type="region of interest" description="Disordered" evidence="1">
    <location>
        <begin position="1"/>
        <end position="106"/>
    </location>
</feature>
<evidence type="ECO:0000313" key="2">
    <source>
        <dbReference type="EMBL" id="CAH2311385.1"/>
    </source>
</evidence>
<accession>A0AAD1WKP9</accession>
<feature type="compositionally biased region" description="Basic and acidic residues" evidence="1">
    <location>
        <begin position="93"/>
        <end position="106"/>
    </location>
</feature>
<name>A0AAD1WKP9_PELCU</name>
<dbReference type="EMBL" id="OW240919">
    <property type="protein sequence ID" value="CAH2311385.1"/>
    <property type="molecule type" value="Genomic_DNA"/>
</dbReference>
<evidence type="ECO:0000256" key="1">
    <source>
        <dbReference type="SAM" id="MobiDB-lite"/>
    </source>
</evidence>
<keyword evidence="3" id="KW-1185">Reference proteome</keyword>
<evidence type="ECO:0000313" key="3">
    <source>
        <dbReference type="Proteomes" id="UP001295444"/>
    </source>
</evidence>